<dbReference type="OrthoDB" id="1090008at2759"/>
<dbReference type="PANTHER" id="PTHR31541:SF27">
    <property type="entry name" value="TF-B3 DOMAIN-CONTAINING PROTEIN"/>
    <property type="match status" value="1"/>
</dbReference>
<dbReference type="AlphaFoldDB" id="A0A200QX46"/>
<proteinExistence type="predicted"/>
<gene>
    <name evidence="6" type="ORF">BVC80_65g29</name>
</gene>
<dbReference type="Proteomes" id="UP000195402">
    <property type="component" value="Unassembled WGS sequence"/>
</dbReference>
<dbReference type="InterPro" id="IPR015300">
    <property type="entry name" value="DNA-bd_pseudobarrel_sf"/>
</dbReference>
<protein>
    <submittedName>
        <fullName evidence="6">B3 domain-containing protein</fullName>
    </submittedName>
</protein>
<dbReference type="InParanoid" id="A0A200QX46"/>
<dbReference type="Gene3D" id="2.40.330.10">
    <property type="entry name" value="DNA-binding pseudobarrel domain"/>
    <property type="match status" value="1"/>
</dbReference>
<dbReference type="OMA" id="PCFAVNI"/>
<comment type="caution">
    <text evidence="6">The sequence shown here is derived from an EMBL/GenBank/DDBJ whole genome shotgun (WGS) entry which is preliminary data.</text>
</comment>
<keyword evidence="5" id="KW-0539">Nucleus</keyword>
<keyword evidence="2" id="KW-0805">Transcription regulation</keyword>
<evidence type="ECO:0000256" key="1">
    <source>
        <dbReference type="ARBA" id="ARBA00004123"/>
    </source>
</evidence>
<dbReference type="GO" id="GO:0003677">
    <property type="term" value="F:DNA binding"/>
    <property type="evidence" value="ECO:0007669"/>
    <property type="project" value="UniProtKB-KW"/>
</dbReference>
<comment type="subcellular location">
    <subcellularLocation>
        <location evidence="1">Nucleus</location>
    </subcellularLocation>
</comment>
<dbReference type="GO" id="GO:0005634">
    <property type="term" value="C:nucleus"/>
    <property type="evidence" value="ECO:0007669"/>
    <property type="project" value="UniProtKB-SubCell"/>
</dbReference>
<organism evidence="6 7">
    <name type="scientific">Macleaya cordata</name>
    <name type="common">Five-seeded plume-poppy</name>
    <name type="synonym">Bocconia cordata</name>
    <dbReference type="NCBI Taxonomy" id="56857"/>
    <lineage>
        <taxon>Eukaryota</taxon>
        <taxon>Viridiplantae</taxon>
        <taxon>Streptophyta</taxon>
        <taxon>Embryophyta</taxon>
        <taxon>Tracheophyta</taxon>
        <taxon>Spermatophyta</taxon>
        <taxon>Magnoliopsida</taxon>
        <taxon>Ranunculales</taxon>
        <taxon>Papaveraceae</taxon>
        <taxon>Papaveroideae</taxon>
        <taxon>Macleaya</taxon>
    </lineage>
</organism>
<accession>A0A200QX46</accession>
<dbReference type="STRING" id="56857.A0A200QX46"/>
<evidence type="ECO:0000256" key="2">
    <source>
        <dbReference type="ARBA" id="ARBA00023015"/>
    </source>
</evidence>
<dbReference type="Pfam" id="PF03754">
    <property type="entry name" value="At2g31720-like"/>
    <property type="match status" value="1"/>
</dbReference>
<evidence type="ECO:0000256" key="4">
    <source>
        <dbReference type="ARBA" id="ARBA00023163"/>
    </source>
</evidence>
<keyword evidence="4" id="KW-0804">Transcription</keyword>
<name>A0A200QX46_MACCD</name>
<keyword evidence="3" id="KW-0238">DNA-binding</keyword>
<dbReference type="SUPFAM" id="SSF101936">
    <property type="entry name" value="DNA-binding pseudobarrel domain"/>
    <property type="match status" value="1"/>
</dbReference>
<dbReference type="EMBL" id="MVGT01000928">
    <property type="protein sequence ID" value="OVA14980.1"/>
    <property type="molecule type" value="Genomic_DNA"/>
</dbReference>
<evidence type="ECO:0000256" key="3">
    <source>
        <dbReference type="ARBA" id="ARBA00023125"/>
    </source>
</evidence>
<evidence type="ECO:0000313" key="6">
    <source>
        <dbReference type="EMBL" id="OVA14980.1"/>
    </source>
</evidence>
<keyword evidence="7" id="KW-1185">Reference proteome</keyword>
<reference evidence="6 7" key="1">
    <citation type="journal article" date="2017" name="Mol. Plant">
        <title>The Genome of Medicinal Plant Macleaya cordata Provides New Insights into Benzylisoquinoline Alkaloids Metabolism.</title>
        <authorList>
            <person name="Liu X."/>
            <person name="Liu Y."/>
            <person name="Huang P."/>
            <person name="Ma Y."/>
            <person name="Qing Z."/>
            <person name="Tang Q."/>
            <person name="Cao H."/>
            <person name="Cheng P."/>
            <person name="Zheng Y."/>
            <person name="Yuan Z."/>
            <person name="Zhou Y."/>
            <person name="Liu J."/>
            <person name="Tang Z."/>
            <person name="Zhuo Y."/>
            <person name="Zhang Y."/>
            <person name="Yu L."/>
            <person name="Huang J."/>
            <person name="Yang P."/>
            <person name="Peng Q."/>
            <person name="Zhang J."/>
            <person name="Jiang W."/>
            <person name="Zhang Z."/>
            <person name="Lin K."/>
            <person name="Ro D.K."/>
            <person name="Chen X."/>
            <person name="Xiong X."/>
            <person name="Shang Y."/>
            <person name="Huang S."/>
            <person name="Zeng J."/>
        </authorList>
    </citation>
    <scope>NUCLEOTIDE SEQUENCE [LARGE SCALE GENOMIC DNA]</scope>
    <source>
        <strain evidence="7">cv. BLH2017</strain>
        <tissue evidence="6">Root</tissue>
    </source>
</reference>
<evidence type="ECO:0000313" key="7">
    <source>
        <dbReference type="Proteomes" id="UP000195402"/>
    </source>
</evidence>
<dbReference type="PANTHER" id="PTHR31541">
    <property type="entry name" value="B3 DOMAIN PLANT PROTEIN-RELATED"/>
    <property type="match status" value="1"/>
</dbReference>
<sequence length="153" mass="17213">MPIDLKQAITELGGTTPVWVAVKALTTSDTNPKLGRLFIPPCGETLEEFLTAEEKEKLINLIDDSKGLKALVVDTSGQQFDIDLRIWGSFSNYVLARNRNKMVKRMEMKPKSDAVQLWCFRLPAKQDSKLCFATNIERGDRNTEEDILEALPA</sequence>
<evidence type="ECO:0000256" key="5">
    <source>
        <dbReference type="ARBA" id="ARBA00023242"/>
    </source>
</evidence>
<dbReference type="InterPro" id="IPR005508">
    <property type="entry name" value="At2g31720-like"/>
</dbReference>